<dbReference type="InterPro" id="IPR001969">
    <property type="entry name" value="Aspartic_peptidase_AS"/>
</dbReference>
<protein>
    <submittedName>
        <fullName evidence="7">Putative membrane protein</fullName>
    </submittedName>
</protein>
<gene>
    <name evidence="7" type="ORF">FHX76_001870</name>
</gene>
<dbReference type="InterPro" id="IPR023908">
    <property type="entry name" value="xxxLxxG_rpt"/>
</dbReference>
<dbReference type="InterPro" id="IPR011049">
    <property type="entry name" value="Serralysin-like_metalloprot_C"/>
</dbReference>
<feature type="transmembrane region" description="Helical" evidence="5">
    <location>
        <begin position="644"/>
        <end position="666"/>
    </location>
</feature>
<keyword evidence="3 5" id="KW-1133">Transmembrane helix</keyword>
<dbReference type="PANTHER" id="PTHR43077">
    <property type="entry name" value="TRANSPORT PERMEASE YVFS-RELATED"/>
    <property type="match status" value="1"/>
</dbReference>
<dbReference type="InterPro" id="IPR013525">
    <property type="entry name" value="ABC2_TM"/>
</dbReference>
<feature type="transmembrane region" description="Helical" evidence="5">
    <location>
        <begin position="557"/>
        <end position="574"/>
    </location>
</feature>
<feature type="transmembrane region" description="Helical" evidence="5">
    <location>
        <begin position="487"/>
        <end position="507"/>
    </location>
</feature>
<evidence type="ECO:0000313" key="7">
    <source>
        <dbReference type="EMBL" id="NIH54002.1"/>
    </source>
</evidence>
<dbReference type="NCBIfam" id="TIGR03062">
    <property type="entry name" value="pip_yhgE_Cterm"/>
    <property type="match status" value="1"/>
</dbReference>
<evidence type="ECO:0000256" key="5">
    <source>
        <dbReference type="SAM" id="Phobius"/>
    </source>
</evidence>
<comment type="caution">
    <text evidence="7">The sequence shown here is derived from an EMBL/GenBank/DDBJ whole genome shotgun (WGS) entry which is preliminary data.</text>
</comment>
<dbReference type="GO" id="GO:0004190">
    <property type="term" value="F:aspartic-type endopeptidase activity"/>
    <property type="evidence" value="ECO:0007669"/>
    <property type="project" value="InterPro"/>
</dbReference>
<dbReference type="SUPFAM" id="SSF101967">
    <property type="entry name" value="Adhesin YadA, collagen-binding domain"/>
    <property type="match status" value="1"/>
</dbReference>
<name>A0A7X5R227_9MICO</name>
<dbReference type="PANTHER" id="PTHR43077:SF5">
    <property type="entry name" value="PHAGE INFECTION PROTEIN"/>
    <property type="match status" value="1"/>
</dbReference>
<organism evidence="7 8">
    <name type="scientific">Lysinibacter cavernae</name>
    <dbReference type="NCBI Taxonomy" id="1640652"/>
    <lineage>
        <taxon>Bacteria</taxon>
        <taxon>Bacillati</taxon>
        <taxon>Actinomycetota</taxon>
        <taxon>Actinomycetes</taxon>
        <taxon>Micrococcales</taxon>
        <taxon>Microbacteriaceae</taxon>
        <taxon>Lysinibacter</taxon>
    </lineage>
</organism>
<dbReference type="GO" id="GO:0140359">
    <property type="term" value="F:ABC-type transporter activity"/>
    <property type="evidence" value="ECO:0007669"/>
    <property type="project" value="InterPro"/>
</dbReference>
<dbReference type="Gene3D" id="3.40.1710.10">
    <property type="entry name" value="abc type-2 transporter like domain"/>
    <property type="match status" value="1"/>
</dbReference>
<evidence type="ECO:0000256" key="4">
    <source>
        <dbReference type="ARBA" id="ARBA00023136"/>
    </source>
</evidence>
<comment type="subcellular location">
    <subcellularLocation>
        <location evidence="1">Membrane</location>
        <topology evidence="1">Multi-pass membrane protein</topology>
    </subcellularLocation>
</comment>
<dbReference type="InterPro" id="IPR017501">
    <property type="entry name" value="Phage_infect_YhgE_C"/>
</dbReference>
<evidence type="ECO:0000256" key="3">
    <source>
        <dbReference type="ARBA" id="ARBA00022989"/>
    </source>
</evidence>
<dbReference type="Gene3D" id="1.10.287.950">
    <property type="entry name" value="Methyl-accepting chemotaxis protein"/>
    <property type="match status" value="1"/>
</dbReference>
<feature type="transmembrane region" description="Helical" evidence="5">
    <location>
        <begin position="528"/>
        <end position="551"/>
    </location>
</feature>
<sequence>MMSLFSTGTELSRFRKNGALPKIAIAVMLFIPLIYGALYLWAFWQPNEEMGHLPVALVNEDAGSVKDSKAVNYGDELYDKLIDGADLDWKSVSAEQAAEGVADGDYYFSVTVPKDFSANVTSPTGDAPVSAQIKVNYNDSNSFLASTLGQQAMKQLRDTVRVTVGEESAHTLLAGLNDAGDGLRDAADGAGQLTDGLTTASTGLGALSEGATTLNDGMGVLNSGVATANGGAQQLSSGSSQIAAGASTLATKTDELASGLVTASDGANRVAGGTSELLGKATNELAPGAVALDSGADALVAGMTQLQEFAKANPNVPVSALSQQFDALMTGTTTLKAGTSGLVLGSTDLVNGVTELNAGAAGLSSGLATAASGSGELAAGAHTLAESTAQLSSGAQTLASGTSQLATGATTLADGTTALADGAKAAVDGSGKLLDGSTTLHAALVEGGEKLPNDSASLTDKKSEVIAQPIELHETWDNKSPSFGEGFAPFFIALATFVGALITWLIMRALPTRALAAGATGLRATLTALLPAAAIGLGQVVIMMLVLVYGIGLEPQYWLATSAFIYLITVAFLAMQQAFIIVFGTAAGRVISLVLLMLQLSSSGGTYPVETTPQFFQFLHPYMPASYVVTGLRQLITGGVDYRFWISLAVLVGILVGSVALSAWFAGRQRVWTMKRLHPALSI</sequence>
<dbReference type="NCBIfam" id="TIGR03061">
    <property type="entry name" value="pip_yhgE_Nterm"/>
    <property type="match status" value="1"/>
</dbReference>
<evidence type="ECO:0000313" key="8">
    <source>
        <dbReference type="Proteomes" id="UP000541033"/>
    </source>
</evidence>
<dbReference type="RefSeq" id="WP_243848601.1">
    <property type="nucleotide sequence ID" value="NZ_JAAMOX010000001.1"/>
</dbReference>
<feature type="domain" description="ABC-2 type transporter transmembrane" evidence="6">
    <location>
        <begin position="460"/>
        <end position="664"/>
    </location>
</feature>
<reference evidence="7 8" key="1">
    <citation type="submission" date="2020-02" db="EMBL/GenBank/DDBJ databases">
        <title>Sequencing the genomes of 1000 actinobacteria strains.</title>
        <authorList>
            <person name="Klenk H.-P."/>
        </authorList>
    </citation>
    <scope>NUCLEOTIDE SEQUENCE [LARGE SCALE GENOMIC DNA]</scope>
    <source>
        <strain evidence="7 8">DSM 27960</strain>
    </source>
</reference>
<keyword evidence="8" id="KW-1185">Reference proteome</keyword>
<dbReference type="InterPro" id="IPR017500">
    <property type="entry name" value="Phage_infect_YhgE_N"/>
</dbReference>
<feature type="transmembrane region" description="Helical" evidence="5">
    <location>
        <begin position="23"/>
        <end position="44"/>
    </location>
</feature>
<dbReference type="Pfam" id="PF12698">
    <property type="entry name" value="ABC2_membrane_3"/>
    <property type="match status" value="2"/>
</dbReference>
<dbReference type="NCBIfam" id="TIGR03057">
    <property type="entry name" value="xxxLxxG_by_4"/>
    <property type="match status" value="3"/>
</dbReference>
<evidence type="ECO:0000259" key="6">
    <source>
        <dbReference type="Pfam" id="PF12698"/>
    </source>
</evidence>
<feature type="domain" description="ABC-2 type transporter transmembrane" evidence="6">
    <location>
        <begin position="25"/>
        <end position="159"/>
    </location>
</feature>
<dbReference type="InterPro" id="IPR051328">
    <property type="entry name" value="T7SS_ABC-Transporter"/>
</dbReference>
<dbReference type="AlphaFoldDB" id="A0A7X5R227"/>
<accession>A0A7X5R227</accession>
<dbReference type="GO" id="GO:0006508">
    <property type="term" value="P:proteolysis"/>
    <property type="evidence" value="ECO:0007669"/>
    <property type="project" value="InterPro"/>
</dbReference>
<dbReference type="EMBL" id="JAAMOX010000001">
    <property type="protein sequence ID" value="NIH54002.1"/>
    <property type="molecule type" value="Genomic_DNA"/>
</dbReference>
<proteinExistence type="predicted"/>
<dbReference type="GO" id="GO:0016020">
    <property type="term" value="C:membrane"/>
    <property type="evidence" value="ECO:0007669"/>
    <property type="project" value="UniProtKB-SubCell"/>
</dbReference>
<evidence type="ECO:0000256" key="1">
    <source>
        <dbReference type="ARBA" id="ARBA00004141"/>
    </source>
</evidence>
<feature type="transmembrane region" description="Helical" evidence="5">
    <location>
        <begin position="579"/>
        <end position="600"/>
    </location>
</feature>
<keyword evidence="2 5" id="KW-0812">Transmembrane</keyword>
<dbReference type="PROSITE" id="PS00141">
    <property type="entry name" value="ASP_PROTEASE"/>
    <property type="match status" value="1"/>
</dbReference>
<dbReference type="Proteomes" id="UP000541033">
    <property type="component" value="Unassembled WGS sequence"/>
</dbReference>
<keyword evidence="4 5" id="KW-0472">Membrane</keyword>
<evidence type="ECO:0000256" key="2">
    <source>
        <dbReference type="ARBA" id="ARBA00022692"/>
    </source>
</evidence>